<evidence type="ECO:0000259" key="3">
    <source>
        <dbReference type="Pfam" id="PF00048"/>
    </source>
</evidence>
<reference evidence="8" key="6">
    <citation type="submission" date="2025-05" db="UniProtKB">
        <authorList>
            <consortium name="Ensembl"/>
        </authorList>
    </citation>
    <scope>IDENTIFICATION</scope>
</reference>
<feature type="chain" id="PRO_5010972961" evidence="2">
    <location>
        <begin position="20"/>
        <end position="123"/>
    </location>
</feature>
<evidence type="ECO:0000313" key="9">
    <source>
        <dbReference type="Proteomes" id="UP000246464"/>
    </source>
</evidence>
<dbReference type="InterPro" id="IPR036048">
    <property type="entry name" value="Interleukin_8-like_sf"/>
</dbReference>
<keyword evidence="2" id="KW-0732">Signal</keyword>
<dbReference type="EMBL" id="CP026251">
    <property type="protein sequence ID" value="AWP07049.1"/>
    <property type="molecule type" value="Genomic_DNA"/>
</dbReference>
<dbReference type="PRINTS" id="PR00436">
    <property type="entry name" value="INTERLEUKIN8"/>
</dbReference>
<evidence type="ECO:0000256" key="2">
    <source>
        <dbReference type="SAM" id="SignalP"/>
    </source>
</evidence>
<keyword evidence="1" id="KW-0202">Cytokine</keyword>
<reference evidence="8" key="5">
    <citation type="submission" date="2023-05" db="EMBL/GenBank/DDBJ databases">
        <title>High-quality long-read genome of Scophthalmus maximus.</title>
        <authorList>
            <person name="Lien S."/>
            <person name="Martinez P."/>
        </authorList>
    </citation>
    <scope>NUCLEOTIDE SEQUENCE [LARGE SCALE GENOMIC DNA]</scope>
</reference>
<feature type="domain" description="Chemokine interleukin-8-like" evidence="3">
    <location>
        <begin position="27"/>
        <end position="85"/>
    </location>
</feature>
<dbReference type="GO" id="GO:0005615">
    <property type="term" value="C:extracellular space"/>
    <property type="evidence" value="ECO:0007669"/>
    <property type="project" value="UniProtKB-KW"/>
</dbReference>
<gene>
    <name evidence="6" type="ORF">SMAX5B_022065</name>
</gene>
<reference evidence="4" key="1">
    <citation type="journal article" date="2007" name="Aquaculture">
        <title>Cloning, characterization and expression analysis of a CXCL10-like chemokine from turbot (Scophthalmus maximus).</title>
        <authorList>
            <person name="Liu Y."/>
            <person name="Chen S.L."/>
            <person name="Meng L."/>
            <person name="Zhang Y.X."/>
        </authorList>
    </citation>
    <scope>NUCLEOTIDE SEQUENCE</scope>
    <source>
        <strain evidence="4">1</strain>
    </source>
</reference>
<dbReference type="Ensembl" id="ENSSMAT00000021312.2">
    <property type="protein sequence ID" value="ENSSMAP00000021060.1"/>
    <property type="gene ID" value="ENSSMAG00000012899.2"/>
</dbReference>
<keyword evidence="9" id="KW-1185">Reference proteome</keyword>
<dbReference type="Proteomes" id="UP000694558">
    <property type="component" value="Chromosome 9"/>
</dbReference>
<reference evidence="5" key="2">
    <citation type="submission" date="2008-04" db="EMBL/GenBank/DDBJ databases">
        <title>Cloning, characterization and expression analysis of 5 chemokines from turbot (Scophthalmus maximus).</title>
        <authorList>
            <person name="Liu Y."/>
            <person name="Chen S.-L."/>
        </authorList>
    </citation>
    <scope>NUCLEOTIDE SEQUENCE</scope>
</reference>
<protein>
    <submittedName>
        <fullName evidence="5 7">CXC chemokine</fullName>
    </submittedName>
    <submittedName>
        <fullName evidence="4">Chemokine CXC-like protein</fullName>
    </submittedName>
</protein>
<dbReference type="EMBL" id="DQ339043">
    <property type="protein sequence ID" value="ABC69048.1"/>
    <property type="molecule type" value="mRNA"/>
</dbReference>
<evidence type="ECO:0000313" key="7">
    <source>
        <dbReference type="EMBL" id="AWP07050.1"/>
    </source>
</evidence>
<dbReference type="Gene3D" id="2.40.50.40">
    <property type="match status" value="1"/>
</dbReference>
<evidence type="ECO:0000313" key="4">
    <source>
        <dbReference type="EMBL" id="ABC69048.1"/>
    </source>
</evidence>
<dbReference type="GeneTree" id="ENSGT01030000234983"/>
<evidence type="ECO:0000256" key="1">
    <source>
        <dbReference type="ARBA" id="ARBA00022514"/>
    </source>
</evidence>
<dbReference type="AlphaFoldDB" id="Q2LAQ0"/>
<dbReference type="Pfam" id="PF00048">
    <property type="entry name" value="IL8"/>
    <property type="match status" value="1"/>
</dbReference>
<dbReference type="OMA" id="NTWSSTR"/>
<dbReference type="Bgee" id="ENSSMAG00000012899">
    <property type="expression patterns" value="Expressed in pharyngeal gill and 6 other cell types or tissues"/>
</dbReference>
<evidence type="ECO:0000313" key="6">
    <source>
        <dbReference type="EMBL" id="AWP07049.1"/>
    </source>
</evidence>
<sequence length="123" mass="13420">MNSAVVAFLSSLLVLCAQGDPGNRSQKCKCLNGFIGRVTPHLIKSEPVIHQPNIFCPQLEIIITLTGNKEKCVNPLSPFGKLLLKNQKKNESKAAVVMTTASSQTNTWSSTRLRSTHSAPRTM</sequence>
<dbReference type="Proteomes" id="UP000246464">
    <property type="component" value="Chromosome 9"/>
</dbReference>
<feature type="signal peptide" evidence="2">
    <location>
        <begin position="1"/>
        <end position="19"/>
    </location>
</feature>
<dbReference type="GO" id="GO:0008009">
    <property type="term" value="F:chemokine activity"/>
    <property type="evidence" value="ECO:0007669"/>
    <property type="project" value="InterPro"/>
</dbReference>
<dbReference type="SUPFAM" id="SSF54117">
    <property type="entry name" value="Interleukin 8-like chemokines"/>
    <property type="match status" value="1"/>
</dbReference>
<dbReference type="GO" id="GO:0006955">
    <property type="term" value="P:immune response"/>
    <property type="evidence" value="ECO:0007669"/>
    <property type="project" value="InterPro"/>
</dbReference>
<organism evidence="4">
    <name type="scientific">Scophthalmus maximus</name>
    <name type="common">Turbot</name>
    <name type="synonym">Psetta maxima</name>
    <dbReference type="NCBI Taxonomy" id="52904"/>
    <lineage>
        <taxon>Eukaryota</taxon>
        <taxon>Metazoa</taxon>
        <taxon>Chordata</taxon>
        <taxon>Craniata</taxon>
        <taxon>Vertebrata</taxon>
        <taxon>Euteleostomi</taxon>
        <taxon>Actinopterygii</taxon>
        <taxon>Neopterygii</taxon>
        <taxon>Teleostei</taxon>
        <taxon>Neoteleostei</taxon>
        <taxon>Acanthomorphata</taxon>
        <taxon>Carangaria</taxon>
        <taxon>Pleuronectiformes</taxon>
        <taxon>Pleuronectoidei</taxon>
        <taxon>Scophthalmidae</taxon>
        <taxon>Scophthalmus</taxon>
    </lineage>
</organism>
<evidence type="ECO:0000313" key="8">
    <source>
        <dbReference type="Ensembl" id="ENSSMAP00000021060.1"/>
    </source>
</evidence>
<proteinExistence type="evidence at transcript level"/>
<dbReference type="EMBL" id="EU623599">
    <property type="protein sequence ID" value="ACD62784.1"/>
    <property type="molecule type" value="Genomic_DNA"/>
</dbReference>
<reference evidence="6 9" key="3">
    <citation type="submission" date="2017-12" db="EMBL/GenBank/DDBJ databases">
        <title>Integrating genomic resources of turbot (Scophthalmus maximus) in depth evaluation of genetic and physical mapping variation across individuals.</title>
        <authorList>
            <person name="Martinez P."/>
        </authorList>
    </citation>
    <scope>NUCLEOTIDE SEQUENCE [LARGE SCALE GENOMIC DNA]</scope>
</reference>
<name>Q2LAQ0_SCOMX</name>
<reference evidence="8" key="4">
    <citation type="submission" date="2020-05" db="EMBL/GenBank/DDBJ databases">
        <authorList>
            <person name="Moser M."/>
        </authorList>
    </citation>
    <scope>NUCLEOTIDE SEQUENCE [LARGE SCALE GENOMIC DNA]</scope>
</reference>
<dbReference type="InterPro" id="IPR001811">
    <property type="entry name" value="Chemokine_IL8-like_dom"/>
</dbReference>
<accession>Q2LAQ0</accession>
<dbReference type="EMBL" id="CP026251">
    <property type="protein sequence ID" value="AWP07050.1"/>
    <property type="molecule type" value="Genomic_DNA"/>
</dbReference>
<evidence type="ECO:0000313" key="5">
    <source>
        <dbReference type="EMBL" id="ACD62784.1"/>
    </source>
</evidence>